<feature type="non-terminal residue" evidence="1">
    <location>
        <position position="1"/>
    </location>
</feature>
<name>A0ABQ5F1V8_9ASTR</name>
<proteinExistence type="predicted"/>
<comment type="caution">
    <text evidence="1">The sequence shown here is derived from an EMBL/GenBank/DDBJ whole genome shotgun (WGS) entry which is preliminary data.</text>
</comment>
<gene>
    <name evidence="1" type="ORF">Tco_0992251</name>
</gene>
<sequence length="125" mass="13453">HPISGGVDYSVPQPFRESLTVCGLTSQQPYANPVMWSKNMQTTTDLNNRDTPDSLQVRSGFPRTTTQLENVTGTSCSYNDRATLLATGKVGGGLVSATEGQSQESVDASHGVLDMFKTMVQLKVL</sequence>
<evidence type="ECO:0000313" key="1">
    <source>
        <dbReference type="EMBL" id="GJT57197.1"/>
    </source>
</evidence>
<organism evidence="1 2">
    <name type="scientific">Tanacetum coccineum</name>
    <dbReference type="NCBI Taxonomy" id="301880"/>
    <lineage>
        <taxon>Eukaryota</taxon>
        <taxon>Viridiplantae</taxon>
        <taxon>Streptophyta</taxon>
        <taxon>Embryophyta</taxon>
        <taxon>Tracheophyta</taxon>
        <taxon>Spermatophyta</taxon>
        <taxon>Magnoliopsida</taxon>
        <taxon>eudicotyledons</taxon>
        <taxon>Gunneridae</taxon>
        <taxon>Pentapetalae</taxon>
        <taxon>asterids</taxon>
        <taxon>campanulids</taxon>
        <taxon>Asterales</taxon>
        <taxon>Asteraceae</taxon>
        <taxon>Asteroideae</taxon>
        <taxon>Anthemideae</taxon>
        <taxon>Anthemidinae</taxon>
        <taxon>Tanacetum</taxon>
    </lineage>
</organism>
<accession>A0ABQ5F1V8</accession>
<evidence type="ECO:0000313" key="2">
    <source>
        <dbReference type="Proteomes" id="UP001151760"/>
    </source>
</evidence>
<reference evidence="1" key="1">
    <citation type="journal article" date="2022" name="Int. J. Mol. Sci.">
        <title>Draft Genome of Tanacetum Coccineum: Genomic Comparison of Closely Related Tanacetum-Family Plants.</title>
        <authorList>
            <person name="Yamashiro T."/>
            <person name="Shiraishi A."/>
            <person name="Nakayama K."/>
            <person name="Satake H."/>
        </authorList>
    </citation>
    <scope>NUCLEOTIDE SEQUENCE</scope>
</reference>
<dbReference type="EMBL" id="BQNB010016910">
    <property type="protein sequence ID" value="GJT57197.1"/>
    <property type="molecule type" value="Genomic_DNA"/>
</dbReference>
<protein>
    <submittedName>
        <fullName evidence="1">Uncharacterized protein</fullName>
    </submittedName>
</protein>
<dbReference type="Proteomes" id="UP001151760">
    <property type="component" value="Unassembled WGS sequence"/>
</dbReference>
<reference evidence="1" key="2">
    <citation type="submission" date="2022-01" db="EMBL/GenBank/DDBJ databases">
        <authorList>
            <person name="Yamashiro T."/>
            <person name="Shiraishi A."/>
            <person name="Satake H."/>
            <person name="Nakayama K."/>
        </authorList>
    </citation>
    <scope>NUCLEOTIDE SEQUENCE</scope>
</reference>
<keyword evidence="2" id="KW-1185">Reference proteome</keyword>